<evidence type="ECO:0000256" key="1">
    <source>
        <dbReference type="SAM" id="MobiDB-lite"/>
    </source>
</evidence>
<name>A0A936ND36_9ACTN</name>
<accession>A0A936ND36</accession>
<dbReference type="AlphaFoldDB" id="A0A936ND36"/>
<organism evidence="2 3">
    <name type="scientific">Candidatus Neomicrothrix subdominans</name>
    <dbReference type="NCBI Taxonomy" id="2954438"/>
    <lineage>
        <taxon>Bacteria</taxon>
        <taxon>Bacillati</taxon>
        <taxon>Actinomycetota</taxon>
        <taxon>Acidimicrobiia</taxon>
        <taxon>Acidimicrobiales</taxon>
        <taxon>Microthrixaceae</taxon>
        <taxon>Candidatus Neomicrothrix</taxon>
    </lineage>
</organism>
<comment type="caution">
    <text evidence="2">The sequence shown here is derived from an EMBL/GenBank/DDBJ whole genome shotgun (WGS) entry which is preliminary data.</text>
</comment>
<evidence type="ECO:0000313" key="2">
    <source>
        <dbReference type="EMBL" id="MBK9298112.1"/>
    </source>
</evidence>
<evidence type="ECO:0000313" key="3">
    <source>
        <dbReference type="Proteomes" id="UP000727993"/>
    </source>
</evidence>
<sequence>MSAGTVVAILAVFWIVLIVGSIAAALAAATRRNRPVPSRRTTAPVWWLAAPTPSAHLHRRVVRSSRGVQRARAMRRRKGAPTVLDEMAARFEDHAVELDDRIALATTLPRRDRRSELMAVHGRVRRSEDVAAELCRAYAAEPAVPGDGHDPLEQVADDLTALIEARRVVDDISRTAHPGSTPKTTPTGEAGTPSAAEQPTQPTVEAPAQRARLRHRRTQQPQPGA</sequence>
<gene>
    <name evidence="2" type="ORF">IPN02_15015</name>
</gene>
<reference evidence="2 3" key="1">
    <citation type="submission" date="2020-10" db="EMBL/GenBank/DDBJ databases">
        <title>Connecting structure to function with the recovery of over 1000 high-quality activated sludge metagenome-assembled genomes encoding full-length rRNA genes using long-read sequencing.</title>
        <authorList>
            <person name="Singleton C.M."/>
            <person name="Petriglieri F."/>
            <person name="Kristensen J.M."/>
            <person name="Kirkegaard R.H."/>
            <person name="Michaelsen T.Y."/>
            <person name="Andersen M.H."/>
            <person name="Karst S.M."/>
            <person name="Dueholm M.S."/>
            <person name="Nielsen P.H."/>
            <person name="Albertsen M."/>
        </authorList>
    </citation>
    <scope>NUCLEOTIDE SEQUENCE [LARGE SCALE GENOMIC DNA]</scope>
    <source>
        <strain evidence="2">Lyne_18-Q3-R50-59_MAXAC.006</strain>
    </source>
</reference>
<dbReference type="Proteomes" id="UP000727993">
    <property type="component" value="Unassembled WGS sequence"/>
</dbReference>
<feature type="region of interest" description="Disordered" evidence="1">
    <location>
        <begin position="170"/>
        <end position="225"/>
    </location>
</feature>
<protein>
    <submittedName>
        <fullName evidence="2">Uncharacterized protein</fullName>
    </submittedName>
</protein>
<proteinExistence type="predicted"/>
<dbReference type="EMBL" id="JADJZA010000008">
    <property type="protein sequence ID" value="MBK9298112.1"/>
    <property type="molecule type" value="Genomic_DNA"/>
</dbReference>